<feature type="transmembrane region" description="Helical" evidence="2">
    <location>
        <begin position="54"/>
        <end position="73"/>
    </location>
</feature>
<organism evidence="3 4">
    <name type="scientific">Linum tenue</name>
    <dbReference type="NCBI Taxonomy" id="586396"/>
    <lineage>
        <taxon>Eukaryota</taxon>
        <taxon>Viridiplantae</taxon>
        <taxon>Streptophyta</taxon>
        <taxon>Embryophyta</taxon>
        <taxon>Tracheophyta</taxon>
        <taxon>Spermatophyta</taxon>
        <taxon>Magnoliopsida</taxon>
        <taxon>eudicotyledons</taxon>
        <taxon>Gunneridae</taxon>
        <taxon>Pentapetalae</taxon>
        <taxon>rosids</taxon>
        <taxon>fabids</taxon>
        <taxon>Malpighiales</taxon>
        <taxon>Linaceae</taxon>
        <taxon>Linum</taxon>
    </lineage>
</organism>
<keyword evidence="2" id="KW-0812">Transmembrane</keyword>
<evidence type="ECO:0000313" key="3">
    <source>
        <dbReference type="EMBL" id="CAI0547137.1"/>
    </source>
</evidence>
<dbReference type="Gene3D" id="2.60.60.20">
    <property type="entry name" value="PLAT/LH2 domain"/>
    <property type="match status" value="1"/>
</dbReference>
<comment type="caution">
    <text evidence="3">The sequence shown here is derived from an EMBL/GenBank/DDBJ whole genome shotgun (WGS) entry which is preliminary data.</text>
</comment>
<reference evidence="3" key="1">
    <citation type="submission" date="2022-08" db="EMBL/GenBank/DDBJ databases">
        <authorList>
            <person name="Gutierrez-Valencia J."/>
        </authorList>
    </citation>
    <scope>NUCLEOTIDE SEQUENCE</scope>
</reference>
<keyword evidence="4" id="KW-1185">Reference proteome</keyword>
<dbReference type="Proteomes" id="UP001154282">
    <property type="component" value="Unassembled WGS sequence"/>
</dbReference>
<gene>
    <name evidence="3" type="ORF">LITE_LOCUS44246</name>
</gene>
<dbReference type="InterPro" id="IPR036392">
    <property type="entry name" value="PLAT/LH2_dom_sf"/>
</dbReference>
<keyword evidence="2" id="KW-1133">Transmembrane helix</keyword>
<evidence type="ECO:0008006" key="5">
    <source>
        <dbReference type="Google" id="ProtNLM"/>
    </source>
</evidence>
<accession>A0AAV0QSS0</accession>
<keyword evidence="2" id="KW-0472">Membrane</keyword>
<dbReference type="AlphaFoldDB" id="A0AAV0QSS0"/>
<dbReference type="InterPro" id="IPR010417">
    <property type="entry name" value="Embryo-specific_ATS3"/>
</dbReference>
<dbReference type="Pfam" id="PF06232">
    <property type="entry name" value="ATS3"/>
    <property type="match status" value="1"/>
</dbReference>
<name>A0AAV0QSS0_9ROSI</name>
<feature type="non-terminal residue" evidence="3">
    <location>
        <position position="1"/>
    </location>
</feature>
<sequence>PVRLTTPHNSPRYTFAHFSASKTPTTPFPRGPRQSYSLTHSQSMQQQKKMDAPLSSLLLFSVFVFFVSVCAAAESTATVQPHAIDSFNLSLIQNVGSCSYTVDISTSCSSPVYTRDQISISFGDAYGNQIYAPRIDDPASKAFERCSSDTFQISGPCAYQICYVYLYRSGPDGWKPGTVKIYGYNSKAATFNYNTYIPGDLWYGFNFCGNAAASVSSRRIPGWFVFVILWLFGSAVL</sequence>
<evidence type="ECO:0000256" key="1">
    <source>
        <dbReference type="SAM" id="MobiDB-lite"/>
    </source>
</evidence>
<protein>
    <recommendedName>
        <fullName evidence="5">Embryo-specific protein ATS3B</fullName>
    </recommendedName>
</protein>
<feature type="compositionally biased region" description="Polar residues" evidence="1">
    <location>
        <begin position="34"/>
        <end position="43"/>
    </location>
</feature>
<dbReference type="PANTHER" id="PTHR31718:SF32">
    <property type="entry name" value="EMBRYO-SPECIFIC PROTEIN ATS3B"/>
    <property type="match status" value="1"/>
</dbReference>
<evidence type="ECO:0000313" key="4">
    <source>
        <dbReference type="Proteomes" id="UP001154282"/>
    </source>
</evidence>
<proteinExistence type="predicted"/>
<dbReference type="CDD" id="cd00113">
    <property type="entry name" value="PLAT"/>
    <property type="match status" value="1"/>
</dbReference>
<dbReference type="PANTHER" id="PTHR31718">
    <property type="entry name" value="PLAT DOMAIN-CONTAINING PROTEIN"/>
    <property type="match status" value="1"/>
</dbReference>
<dbReference type="SUPFAM" id="SSF49723">
    <property type="entry name" value="Lipase/lipooxygenase domain (PLAT/LH2 domain)"/>
    <property type="match status" value="1"/>
</dbReference>
<feature type="region of interest" description="Disordered" evidence="1">
    <location>
        <begin position="20"/>
        <end position="43"/>
    </location>
</feature>
<dbReference type="EMBL" id="CAMGYJ010000010">
    <property type="protein sequence ID" value="CAI0547137.1"/>
    <property type="molecule type" value="Genomic_DNA"/>
</dbReference>
<evidence type="ECO:0000256" key="2">
    <source>
        <dbReference type="SAM" id="Phobius"/>
    </source>
</evidence>